<reference evidence="13 14" key="1">
    <citation type="journal article" date="2023" name="Int. J. Syst. Evol. Microbiol.">
        <title>Physiological and genomic analyses of cobalamin (vitamin B12)-auxotrophy of Lysobacter auxotrophicus sp. nov., a methionine-auxotrophic chitinolytic bacterium isolated from chitin-treated soil.</title>
        <authorList>
            <person name="Saito A."/>
            <person name="Dohra H."/>
            <person name="Hamada M."/>
            <person name="Moriuchi R."/>
            <person name="Kotsuchibashi Y."/>
            <person name="Mori K."/>
        </authorList>
    </citation>
    <scope>NUCLEOTIDE SEQUENCE [LARGE SCALE GENOMIC DNA]</scope>
    <source>
        <strain evidence="13 14">5-21a</strain>
    </source>
</reference>
<keyword evidence="6 10" id="KW-1133">Transmembrane helix</keyword>
<dbReference type="Pfam" id="PF01545">
    <property type="entry name" value="Cation_efflux"/>
    <property type="match status" value="1"/>
</dbReference>
<dbReference type="InterPro" id="IPR058533">
    <property type="entry name" value="Cation_efflux_TM"/>
</dbReference>
<evidence type="ECO:0000256" key="9">
    <source>
        <dbReference type="SAM" id="MobiDB-lite"/>
    </source>
</evidence>
<gene>
    <name evidence="13" type="ORF">LA521A_11660</name>
</gene>
<dbReference type="Gene3D" id="1.20.1510.10">
    <property type="entry name" value="Cation efflux protein transmembrane domain"/>
    <property type="match status" value="1"/>
</dbReference>
<dbReference type="InterPro" id="IPR027469">
    <property type="entry name" value="Cation_efflux_TMD_sf"/>
</dbReference>
<accession>A0ABM8DBK7</accession>
<feature type="transmembrane region" description="Helical" evidence="10">
    <location>
        <begin position="49"/>
        <end position="68"/>
    </location>
</feature>
<protein>
    <submittedName>
        <fullName evidence="13">Cation diffusion facilitator family transporter</fullName>
    </submittedName>
</protein>
<keyword evidence="5" id="KW-0862">Zinc</keyword>
<dbReference type="RefSeq" id="WP_281781397.1">
    <property type="nucleotide sequence ID" value="NZ_AP027041.1"/>
</dbReference>
<feature type="domain" description="Cation efflux protein cytoplasmic" evidence="12">
    <location>
        <begin position="213"/>
        <end position="291"/>
    </location>
</feature>
<dbReference type="InterPro" id="IPR002524">
    <property type="entry name" value="Cation_efflux"/>
</dbReference>
<evidence type="ECO:0000256" key="8">
    <source>
        <dbReference type="ARBA" id="ARBA00023136"/>
    </source>
</evidence>
<evidence type="ECO:0000256" key="7">
    <source>
        <dbReference type="ARBA" id="ARBA00023065"/>
    </source>
</evidence>
<dbReference type="InterPro" id="IPR050681">
    <property type="entry name" value="CDF/SLC30A"/>
</dbReference>
<feature type="transmembrane region" description="Helical" evidence="10">
    <location>
        <begin position="89"/>
        <end position="107"/>
    </location>
</feature>
<dbReference type="PANTHER" id="PTHR11562:SF17">
    <property type="entry name" value="RE54080P-RELATED"/>
    <property type="match status" value="1"/>
</dbReference>
<dbReference type="NCBIfam" id="TIGR01297">
    <property type="entry name" value="CDF"/>
    <property type="match status" value="1"/>
</dbReference>
<name>A0ABM8DBK7_9GAMM</name>
<keyword evidence="7" id="KW-0406">Ion transport</keyword>
<dbReference type="InterPro" id="IPR027470">
    <property type="entry name" value="Cation_efflux_CTD"/>
</dbReference>
<keyword evidence="3" id="KW-0813">Transport</keyword>
<dbReference type="PANTHER" id="PTHR11562">
    <property type="entry name" value="CATION EFFLUX PROTEIN/ ZINC TRANSPORTER"/>
    <property type="match status" value="1"/>
</dbReference>
<keyword evidence="14" id="KW-1185">Reference proteome</keyword>
<evidence type="ECO:0000259" key="12">
    <source>
        <dbReference type="Pfam" id="PF16916"/>
    </source>
</evidence>
<evidence type="ECO:0000256" key="1">
    <source>
        <dbReference type="ARBA" id="ARBA00004141"/>
    </source>
</evidence>
<evidence type="ECO:0000256" key="3">
    <source>
        <dbReference type="ARBA" id="ARBA00022448"/>
    </source>
</evidence>
<feature type="domain" description="Cation efflux protein transmembrane" evidence="11">
    <location>
        <begin position="21"/>
        <end position="205"/>
    </location>
</feature>
<feature type="transmembrane region" description="Helical" evidence="10">
    <location>
        <begin position="183"/>
        <end position="201"/>
    </location>
</feature>
<dbReference type="EMBL" id="AP027041">
    <property type="protein sequence ID" value="BDU15965.1"/>
    <property type="molecule type" value="Genomic_DNA"/>
</dbReference>
<evidence type="ECO:0000256" key="2">
    <source>
        <dbReference type="ARBA" id="ARBA00008873"/>
    </source>
</evidence>
<evidence type="ECO:0000256" key="5">
    <source>
        <dbReference type="ARBA" id="ARBA00022906"/>
    </source>
</evidence>
<evidence type="ECO:0000256" key="6">
    <source>
        <dbReference type="ARBA" id="ARBA00022989"/>
    </source>
</evidence>
<evidence type="ECO:0000256" key="10">
    <source>
        <dbReference type="SAM" id="Phobius"/>
    </source>
</evidence>
<feature type="transmembrane region" description="Helical" evidence="10">
    <location>
        <begin position="17"/>
        <end position="37"/>
    </location>
</feature>
<keyword evidence="4 10" id="KW-0812">Transmembrane</keyword>
<feature type="transmembrane region" description="Helical" evidence="10">
    <location>
        <begin position="119"/>
        <end position="139"/>
    </location>
</feature>
<feature type="transmembrane region" description="Helical" evidence="10">
    <location>
        <begin position="151"/>
        <end position="177"/>
    </location>
</feature>
<evidence type="ECO:0000256" key="4">
    <source>
        <dbReference type="ARBA" id="ARBA00022692"/>
    </source>
</evidence>
<dbReference type="Proteomes" id="UP001317822">
    <property type="component" value="Chromosome"/>
</dbReference>
<comment type="similarity">
    <text evidence="2">Belongs to the cation diffusion facilitator (CDF) transporter (TC 2.A.4) family. SLC30A subfamily.</text>
</comment>
<keyword evidence="8 10" id="KW-0472">Membrane</keyword>
<dbReference type="SUPFAM" id="SSF160240">
    <property type="entry name" value="Cation efflux protein cytoplasmic domain-like"/>
    <property type="match status" value="1"/>
</dbReference>
<sequence length="335" mass="35992">MGHGHHHHDHAISSTRAFAAVTLINLAYTALEAGYGFATNSLALLSDALHNFGDVLGLGLAWGAAVLARRAPTDRHTYGWRRATLLSPLANSVLLVGFSGALAWEAVRRFNAPPQIPALPVMVVAAIGIAVNLGAAWMVREGHEQDLNRRGAFLHLIADAAVSLAAVIAGAGMWWLGWEWLDPAIALLVSVVVAVGAFGLLRDAFNAAMDAVPPSIRQADVQAFLALQPGVQAVHHLHIWSLGAGEIAMTAHLVRPMAGADAAVDHDAFIDRLNRELDQRFGINHPTLQVELGRACEHDRHDRAPHGAHGHDHDHGHDHGHAHAHPHDRDHDHAH</sequence>
<evidence type="ECO:0000259" key="11">
    <source>
        <dbReference type="Pfam" id="PF01545"/>
    </source>
</evidence>
<dbReference type="Pfam" id="PF16916">
    <property type="entry name" value="ZT_dimer"/>
    <property type="match status" value="1"/>
</dbReference>
<proteinExistence type="inferred from homology"/>
<comment type="subcellular location">
    <subcellularLocation>
        <location evidence="1">Membrane</location>
        <topology evidence="1">Multi-pass membrane protein</topology>
    </subcellularLocation>
</comment>
<organism evidence="13 14">
    <name type="scientific">Lysobacter auxotrophicus</name>
    <dbReference type="NCBI Taxonomy" id="2992573"/>
    <lineage>
        <taxon>Bacteria</taxon>
        <taxon>Pseudomonadati</taxon>
        <taxon>Pseudomonadota</taxon>
        <taxon>Gammaproteobacteria</taxon>
        <taxon>Lysobacterales</taxon>
        <taxon>Lysobacteraceae</taxon>
        <taxon>Lysobacter</taxon>
    </lineage>
</organism>
<dbReference type="InterPro" id="IPR036837">
    <property type="entry name" value="Cation_efflux_CTD_sf"/>
</dbReference>
<dbReference type="SUPFAM" id="SSF161111">
    <property type="entry name" value="Cation efflux protein transmembrane domain-like"/>
    <property type="match status" value="1"/>
</dbReference>
<keyword evidence="5" id="KW-0864">Zinc transport</keyword>
<evidence type="ECO:0000313" key="14">
    <source>
        <dbReference type="Proteomes" id="UP001317822"/>
    </source>
</evidence>
<feature type="region of interest" description="Disordered" evidence="9">
    <location>
        <begin position="300"/>
        <end position="335"/>
    </location>
</feature>
<evidence type="ECO:0000313" key="13">
    <source>
        <dbReference type="EMBL" id="BDU15965.1"/>
    </source>
</evidence>